<keyword evidence="2" id="KW-0812">Transmembrane</keyword>
<keyword evidence="2" id="KW-0472">Membrane</keyword>
<feature type="transmembrane region" description="Helical" evidence="2">
    <location>
        <begin position="72"/>
        <end position="90"/>
    </location>
</feature>
<feature type="transmembrane region" description="Helical" evidence="2">
    <location>
        <begin position="9"/>
        <end position="25"/>
    </location>
</feature>
<keyword evidence="2" id="KW-1133">Transmembrane helix</keyword>
<feature type="domain" description="CAAX prenyl protease 2/Lysostaphin resistance protein A-like" evidence="3">
    <location>
        <begin position="116"/>
        <end position="212"/>
    </location>
</feature>
<name>A0ABQ5JPU1_9LACO</name>
<reference evidence="4 5" key="1">
    <citation type="submission" date="2022-03" db="EMBL/GenBank/DDBJ databases">
        <title>Draft genome sequence of Furfurilactobacillus curtus JCM 31185.</title>
        <authorList>
            <person name="Suzuki S."/>
            <person name="Endo A."/>
            <person name="Kajikawa A."/>
        </authorList>
    </citation>
    <scope>NUCLEOTIDE SEQUENCE [LARGE SCALE GENOMIC DNA]</scope>
    <source>
        <strain evidence="4 5">JCM 31185</strain>
    </source>
</reference>
<comment type="caution">
    <text evidence="4">The sequence shown here is derived from an EMBL/GenBank/DDBJ whole genome shotgun (WGS) entry which is preliminary data.</text>
</comment>
<evidence type="ECO:0000256" key="2">
    <source>
        <dbReference type="SAM" id="Phobius"/>
    </source>
</evidence>
<dbReference type="RefSeq" id="WP_407884396.1">
    <property type="nucleotide sequence ID" value="NZ_BQXO01000005.1"/>
</dbReference>
<sequence>MENFNFKNKYYPLTVLLFIIGYLNQLSMSHFLSWLSMLLTGMLSLGILYGFHHIPDFFRPLPSPKWRVLLKYVLQLFVFELIAILLVVLTKPAELVAINPAGTRAYLTTLSVIMRLWLTFKLLVSIVGEEVAMASLLLPLIRLVSQTKFKNHSWPIVNLIGCIIFMFLHLPHYQMNWAYVFIVGVSRYPLTASWRGANSLRNGIYVHWISDATTLLSVLVA</sequence>
<evidence type="ECO:0000313" key="5">
    <source>
        <dbReference type="Proteomes" id="UP001628078"/>
    </source>
</evidence>
<dbReference type="Pfam" id="PF02517">
    <property type="entry name" value="Rce1-like"/>
    <property type="match status" value="1"/>
</dbReference>
<organism evidence="4 5">
    <name type="scientific">Furfurilactobacillus curtus</name>
    <dbReference type="NCBI Taxonomy" id="1746200"/>
    <lineage>
        <taxon>Bacteria</taxon>
        <taxon>Bacillati</taxon>
        <taxon>Bacillota</taxon>
        <taxon>Bacilli</taxon>
        <taxon>Lactobacillales</taxon>
        <taxon>Lactobacillaceae</taxon>
        <taxon>Furfurilactobacillus</taxon>
    </lineage>
</organism>
<dbReference type="EMBL" id="BQXO01000005">
    <property type="protein sequence ID" value="GKT06335.1"/>
    <property type="molecule type" value="Genomic_DNA"/>
</dbReference>
<keyword evidence="5" id="KW-1185">Reference proteome</keyword>
<evidence type="ECO:0000259" key="3">
    <source>
        <dbReference type="Pfam" id="PF02517"/>
    </source>
</evidence>
<evidence type="ECO:0000313" key="4">
    <source>
        <dbReference type="EMBL" id="GKT06335.1"/>
    </source>
</evidence>
<protein>
    <submittedName>
        <fullName evidence="4">Bacteriocin immunity protein</fullName>
    </submittedName>
</protein>
<feature type="transmembrane region" description="Helical" evidence="2">
    <location>
        <begin position="153"/>
        <end position="170"/>
    </location>
</feature>
<comment type="similarity">
    <text evidence="1">Belongs to the UPF0177 family.</text>
</comment>
<proteinExistence type="inferred from homology"/>
<dbReference type="InterPro" id="IPR003675">
    <property type="entry name" value="Rce1/LyrA-like_dom"/>
</dbReference>
<gene>
    <name evidence="4" type="primary">plnL</name>
    <name evidence="4" type="ORF">JCM31185_16220</name>
</gene>
<evidence type="ECO:0000256" key="1">
    <source>
        <dbReference type="ARBA" id="ARBA00009067"/>
    </source>
</evidence>
<accession>A0ABQ5JPU1</accession>
<feature type="transmembrane region" description="Helical" evidence="2">
    <location>
        <begin position="116"/>
        <end position="141"/>
    </location>
</feature>
<feature type="transmembrane region" description="Helical" evidence="2">
    <location>
        <begin position="31"/>
        <end position="51"/>
    </location>
</feature>
<dbReference type="Proteomes" id="UP001628078">
    <property type="component" value="Unassembled WGS sequence"/>
</dbReference>